<evidence type="ECO:0000313" key="2">
    <source>
        <dbReference type="EMBL" id="BCK53141.1"/>
    </source>
</evidence>
<evidence type="ECO:0000256" key="1">
    <source>
        <dbReference type="SAM" id="MobiDB-lite"/>
    </source>
</evidence>
<gene>
    <name evidence="2" type="ORF">NWFMUON74_09130</name>
</gene>
<dbReference type="Proteomes" id="UP000516173">
    <property type="component" value="Chromosome"/>
</dbReference>
<name>A0A7G1KE42_9NOCA</name>
<evidence type="ECO:0000313" key="3">
    <source>
        <dbReference type="Proteomes" id="UP000516173"/>
    </source>
</evidence>
<protein>
    <submittedName>
        <fullName evidence="2">Uncharacterized protein</fullName>
    </submittedName>
</protein>
<organism evidence="2 3">
    <name type="scientific">Nocardia wallacei</name>
    <dbReference type="NCBI Taxonomy" id="480035"/>
    <lineage>
        <taxon>Bacteria</taxon>
        <taxon>Bacillati</taxon>
        <taxon>Actinomycetota</taxon>
        <taxon>Actinomycetes</taxon>
        <taxon>Mycobacteriales</taxon>
        <taxon>Nocardiaceae</taxon>
        <taxon>Nocardia</taxon>
    </lineage>
</organism>
<feature type="region of interest" description="Disordered" evidence="1">
    <location>
        <begin position="1"/>
        <end position="38"/>
    </location>
</feature>
<dbReference type="KEGG" id="nwl:NWFMUON74_09130"/>
<dbReference type="EMBL" id="AP023396">
    <property type="protein sequence ID" value="BCK53141.1"/>
    <property type="molecule type" value="Genomic_DNA"/>
</dbReference>
<accession>A0A7G1KE42</accession>
<reference evidence="2 3" key="1">
    <citation type="submission" date="2020-08" db="EMBL/GenBank/DDBJ databases">
        <title>Genome Sequencing of Nocardia wallacei strain FMUON74 and assembly.</title>
        <authorList>
            <person name="Toyokawa M."/>
            <person name="Uesaka K."/>
        </authorList>
    </citation>
    <scope>NUCLEOTIDE SEQUENCE [LARGE SCALE GENOMIC DNA]</scope>
    <source>
        <strain evidence="2 3">FMUON74</strain>
    </source>
</reference>
<keyword evidence="3" id="KW-1185">Reference proteome</keyword>
<sequence>MGVGVADSAHMSPVSRGRNGKKSKQARTGVPSDAAAGDFADPVEEVLEDVGLQIEGSDFEQMIEDIAATIARFETVDDPVDGEYLAASLLAATYGTPEYDEAFAQMFIGEAEKQSDTGALGFLRCVAVLTAEPSRTAAREAADRLVAAGIEAPEWTAELDEPVTGVEYLRWPAADGQGSVLYGSFERAGRLDGVLLFVDDEDCGAANDLAPFLGEGLAEARRLTDERESAPGEPIPAEEFRWQAQAALDARALHERAILELGLDPEEPEEEDDVPHEVTDVVLRARLRVLPMPDKPLPVHVHPELG</sequence>
<proteinExistence type="predicted"/>
<dbReference type="AlphaFoldDB" id="A0A7G1KE42"/>